<feature type="region of interest" description="Disordered" evidence="10">
    <location>
        <begin position="354"/>
        <end position="376"/>
    </location>
</feature>
<sequence>MMAENSSNITTVYRPYQEADHFLQQIQQYYTPILVLLGLLGNCLSMCVFFGTKLRYSSSSIYLGALAISDSGFLVAVFVTWLKMVHVNLFNRHGFCQFFVYLATLCSFLSVWLVVSFTIERYMAVRWPLRRQILCTVARAKMTVMGLTALAILLSSPVIWFSKIDENSTCGLDKDWESWAIAYNTFDIVMTFAVPLTLIVIFNTLIARNIYKLDHIRRTLTIESNISNERAHTPRDRMPQTKVTKMLLLVSTAFFCLNMPAFVLRVVAFLYDNSKSVIWLILAQQMCQLLFDTSFGINFILYCASGQNFRREMVHMCTKRSSTRRSGTLMQMASHGKQCVSEFTRRYTSTKRPHFADNAQQKNSQETQKLPVNKEL</sequence>
<feature type="transmembrane region" description="Helical" evidence="11">
    <location>
        <begin position="98"/>
        <end position="119"/>
    </location>
</feature>
<feature type="compositionally biased region" description="Polar residues" evidence="10">
    <location>
        <begin position="358"/>
        <end position="370"/>
    </location>
</feature>
<keyword evidence="5 9" id="KW-0297">G-protein coupled receptor</keyword>
<feature type="domain" description="G-protein coupled receptors family 1 profile" evidence="12">
    <location>
        <begin position="41"/>
        <end position="302"/>
    </location>
</feature>
<dbReference type="Gene3D" id="1.20.1070.10">
    <property type="entry name" value="Rhodopsin 7-helix transmembrane proteins"/>
    <property type="match status" value="1"/>
</dbReference>
<protein>
    <submittedName>
        <fullName evidence="13">Thyrotropin-releasing hormone receptor</fullName>
    </submittedName>
</protein>
<evidence type="ECO:0000256" key="10">
    <source>
        <dbReference type="SAM" id="MobiDB-lite"/>
    </source>
</evidence>
<evidence type="ECO:0000313" key="14">
    <source>
        <dbReference type="Proteomes" id="UP000310200"/>
    </source>
</evidence>
<dbReference type="GO" id="GO:0004930">
    <property type="term" value="F:G protein-coupled receptor activity"/>
    <property type="evidence" value="ECO:0007669"/>
    <property type="project" value="UniProtKB-KW"/>
</dbReference>
<dbReference type="SUPFAM" id="SSF81321">
    <property type="entry name" value="Family A G protein-coupled receptor-like"/>
    <property type="match status" value="1"/>
</dbReference>
<evidence type="ECO:0000256" key="8">
    <source>
        <dbReference type="ARBA" id="ARBA00023224"/>
    </source>
</evidence>
<dbReference type="PROSITE" id="PS50262">
    <property type="entry name" value="G_PROTEIN_RECEP_F1_2"/>
    <property type="match status" value="1"/>
</dbReference>
<evidence type="ECO:0000256" key="6">
    <source>
        <dbReference type="ARBA" id="ARBA00023136"/>
    </source>
</evidence>
<comment type="caution">
    <text evidence="13">The sequence shown here is derived from an EMBL/GenBank/DDBJ whole genome shotgun (WGS) entry which is preliminary data.</text>
</comment>
<evidence type="ECO:0000256" key="4">
    <source>
        <dbReference type="ARBA" id="ARBA00022989"/>
    </source>
</evidence>
<dbReference type="AlphaFoldDB" id="A0A4S2KDB4"/>
<dbReference type="PANTHER" id="PTHR24243">
    <property type="entry name" value="G-PROTEIN COUPLED RECEPTOR"/>
    <property type="match status" value="1"/>
</dbReference>
<proteinExistence type="inferred from homology"/>
<comment type="subcellular location">
    <subcellularLocation>
        <location evidence="1">Membrane</location>
        <topology evidence="1">Multi-pass membrane protein</topology>
    </subcellularLocation>
</comment>
<dbReference type="CDD" id="cd14978">
    <property type="entry name" value="7tmA_FMRFamide_R-like"/>
    <property type="match status" value="1"/>
</dbReference>
<feature type="transmembrane region" description="Helical" evidence="11">
    <location>
        <begin position="181"/>
        <end position="207"/>
    </location>
</feature>
<evidence type="ECO:0000259" key="12">
    <source>
        <dbReference type="PROSITE" id="PS50262"/>
    </source>
</evidence>
<evidence type="ECO:0000313" key="13">
    <source>
        <dbReference type="EMBL" id="TGZ45727.1"/>
    </source>
</evidence>
<feature type="transmembrane region" description="Helical" evidence="11">
    <location>
        <begin position="247"/>
        <end position="271"/>
    </location>
</feature>
<evidence type="ECO:0000256" key="7">
    <source>
        <dbReference type="ARBA" id="ARBA00023170"/>
    </source>
</evidence>
<keyword evidence="14" id="KW-1185">Reference proteome</keyword>
<evidence type="ECO:0000256" key="2">
    <source>
        <dbReference type="ARBA" id="ARBA00010663"/>
    </source>
</evidence>
<evidence type="ECO:0000256" key="9">
    <source>
        <dbReference type="RuleBase" id="RU000688"/>
    </source>
</evidence>
<gene>
    <name evidence="13" type="ORF">DBV15_04410</name>
</gene>
<keyword evidence="3 9" id="KW-0812">Transmembrane</keyword>
<accession>A0A4S2KDB4</accession>
<feature type="transmembrane region" description="Helical" evidence="11">
    <location>
        <begin position="29"/>
        <end position="49"/>
    </location>
</feature>
<name>A0A4S2KDB4_9HYME</name>
<dbReference type="PANTHER" id="PTHR24243:SF230">
    <property type="entry name" value="G-PROTEIN COUPLED RECEPTORS FAMILY 1 PROFILE DOMAIN-CONTAINING PROTEIN"/>
    <property type="match status" value="1"/>
</dbReference>
<keyword evidence="4 11" id="KW-1133">Transmembrane helix</keyword>
<dbReference type="STRING" id="300112.A0A4S2KDB4"/>
<keyword evidence="7 9" id="KW-0675">Receptor</keyword>
<keyword evidence="8 9" id="KW-0807">Transducer</keyword>
<feature type="transmembrane region" description="Helical" evidence="11">
    <location>
        <begin position="61"/>
        <end position="82"/>
    </location>
</feature>
<dbReference type="PROSITE" id="PS00237">
    <property type="entry name" value="G_PROTEIN_RECEP_F1_1"/>
    <property type="match status" value="1"/>
</dbReference>
<evidence type="ECO:0000256" key="3">
    <source>
        <dbReference type="ARBA" id="ARBA00022692"/>
    </source>
</evidence>
<dbReference type="Proteomes" id="UP000310200">
    <property type="component" value="Unassembled WGS sequence"/>
</dbReference>
<dbReference type="EMBL" id="QBLH01003069">
    <property type="protein sequence ID" value="TGZ45727.1"/>
    <property type="molecule type" value="Genomic_DNA"/>
</dbReference>
<feature type="transmembrane region" description="Helical" evidence="11">
    <location>
        <begin position="140"/>
        <end position="161"/>
    </location>
</feature>
<dbReference type="GO" id="GO:0005886">
    <property type="term" value="C:plasma membrane"/>
    <property type="evidence" value="ECO:0007669"/>
    <property type="project" value="TreeGrafter"/>
</dbReference>
<comment type="similarity">
    <text evidence="2 9">Belongs to the G-protein coupled receptor 1 family.</text>
</comment>
<dbReference type="InterPro" id="IPR000276">
    <property type="entry name" value="GPCR_Rhodpsn"/>
</dbReference>
<feature type="transmembrane region" description="Helical" evidence="11">
    <location>
        <begin position="277"/>
        <end position="303"/>
    </location>
</feature>
<dbReference type="Pfam" id="PF00001">
    <property type="entry name" value="7tm_1"/>
    <property type="match status" value="1"/>
</dbReference>
<reference evidence="13 14" key="1">
    <citation type="journal article" date="2019" name="Philos. Trans. R. Soc. Lond., B, Biol. Sci.">
        <title>Ant behaviour and brain gene expression of defending hosts depend on the ecological success of the intruding social parasite.</title>
        <authorList>
            <person name="Kaur R."/>
            <person name="Stoldt M."/>
            <person name="Jongepier E."/>
            <person name="Feldmeyer B."/>
            <person name="Menzel F."/>
            <person name="Bornberg-Bauer E."/>
            <person name="Foitzik S."/>
        </authorList>
    </citation>
    <scope>NUCLEOTIDE SEQUENCE [LARGE SCALE GENOMIC DNA]</scope>
    <source>
        <tissue evidence="13">Whole body</tissue>
    </source>
</reference>
<dbReference type="InterPro" id="IPR017452">
    <property type="entry name" value="GPCR_Rhodpsn_7TM"/>
</dbReference>
<evidence type="ECO:0000256" key="11">
    <source>
        <dbReference type="SAM" id="Phobius"/>
    </source>
</evidence>
<organism evidence="13 14">
    <name type="scientific">Temnothorax longispinosus</name>
    <dbReference type="NCBI Taxonomy" id="300112"/>
    <lineage>
        <taxon>Eukaryota</taxon>
        <taxon>Metazoa</taxon>
        <taxon>Ecdysozoa</taxon>
        <taxon>Arthropoda</taxon>
        <taxon>Hexapoda</taxon>
        <taxon>Insecta</taxon>
        <taxon>Pterygota</taxon>
        <taxon>Neoptera</taxon>
        <taxon>Endopterygota</taxon>
        <taxon>Hymenoptera</taxon>
        <taxon>Apocrita</taxon>
        <taxon>Aculeata</taxon>
        <taxon>Formicoidea</taxon>
        <taxon>Formicidae</taxon>
        <taxon>Myrmicinae</taxon>
        <taxon>Temnothorax</taxon>
    </lineage>
</organism>
<evidence type="ECO:0000256" key="5">
    <source>
        <dbReference type="ARBA" id="ARBA00023040"/>
    </source>
</evidence>
<keyword evidence="6 11" id="KW-0472">Membrane</keyword>
<evidence type="ECO:0000256" key="1">
    <source>
        <dbReference type="ARBA" id="ARBA00004141"/>
    </source>
</evidence>
<dbReference type="PRINTS" id="PR00237">
    <property type="entry name" value="GPCRRHODOPSN"/>
</dbReference>